<keyword evidence="2" id="KW-0507">mRNA processing</keyword>
<accession>A0A9W7M7A8</accession>
<name>A0A9W7M7A8_HIBTR</name>
<dbReference type="OrthoDB" id="1722780at2759"/>
<evidence type="ECO:0000256" key="3">
    <source>
        <dbReference type="ARBA" id="ARBA00022884"/>
    </source>
</evidence>
<evidence type="ECO:0000256" key="5">
    <source>
        <dbReference type="ARBA" id="ARBA00023242"/>
    </source>
</evidence>
<dbReference type="InterPro" id="IPR051106">
    <property type="entry name" value="RNA-bind/splicing_reg"/>
</dbReference>
<evidence type="ECO:0000256" key="1">
    <source>
        <dbReference type="ARBA" id="ARBA00004123"/>
    </source>
</evidence>
<keyword evidence="4" id="KW-0508">mRNA splicing</keyword>
<feature type="region of interest" description="Disordered" evidence="7">
    <location>
        <begin position="530"/>
        <end position="564"/>
    </location>
</feature>
<evidence type="ECO:0000256" key="2">
    <source>
        <dbReference type="ARBA" id="ARBA00022664"/>
    </source>
</evidence>
<dbReference type="GO" id="GO:0003723">
    <property type="term" value="F:RNA binding"/>
    <property type="evidence" value="ECO:0007669"/>
    <property type="project" value="UniProtKB-UniRule"/>
</dbReference>
<feature type="compositionally biased region" description="Basic residues" evidence="7">
    <location>
        <begin position="533"/>
        <end position="557"/>
    </location>
</feature>
<dbReference type="InterPro" id="IPR035979">
    <property type="entry name" value="RBD_domain_sf"/>
</dbReference>
<protein>
    <recommendedName>
        <fullName evidence="8">RRM domain-containing protein</fullName>
    </recommendedName>
</protein>
<evidence type="ECO:0000259" key="8">
    <source>
        <dbReference type="PROSITE" id="PS50102"/>
    </source>
</evidence>
<comment type="subcellular location">
    <subcellularLocation>
        <location evidence="1">Nucleus</location>
    </subcellularLocation>
</comment>
<dbReference type="Gene3D" id="3.30.70.330">
    <property type="match status" value="1"/>
</dbReference>
<proteinExistence type="predicted"/>
<reference evidence="9" key="1">
    <citation type="submission" date="2023-05" db="EMBL/GenBank/DDBJ databases">
        <title>Genome and transcriptome analyses reveal genes involved in the formation of fine ridges on petal epidermal cells in Hibiscus trionum.</title>
        <authorList>
            <person name="Koshimizu S."/>
            <person name="Masuda S."/>
            <person name="Ishii T."/>
            <person name="Shirasu K."/>
            <person name="Hoshino A."/>
            <person name="Arita M."/>
        </authorList>
    </citation>
    <scope>NUCLEOTIDE SEQUENCE</scope>
    <source>
        <strain evidence="9">Hamamatsu line</strain>
    </source>
</reference>
<dbReference type="GO" id="GO:0006397">
    <property type="term" value="P:mRNA processing"/>
    <property type="evidence" value="ECO:0007669"/>
    <property type="project" value="UniProtKB-KW"/>
</dbReference>
<evidence type="ECO:0000256" key="4">
    <source>
        <dbReference type="ARBA" id="ARBA00023187"/>
    </source>
</evidence>
<dbReference type="InterPro" id="IPR000504">
    <property type="entry name" value="RRM_dom"/>
</dbReference>
<dbReference type="SMART" id="SM00360">
    <property type="entry name" value="RRM"/>
    <property type="match status" value="1"/>
</dbReference>
<evidence type="ECO:0000256" key="6">
    <source>
        <dbReference type="PROSITE-ProRule" id="PRU00176"/>
    </source>
</evidence>
<keyword evidence="10" id="KW-1185">Reference proteome</keyword>
<gene>
    <name evidence="9" type="ORF">HRI_002488300</name>
</gene>
<evidence type="ECO:0000256" key="7">
    <source>
        <dbReference type="SAM" id="MobiDB-lite"/>
    </source>
</evidence>
<dbReference type="InterPro" id="IPR012677">
    <property type="entry name" value="Nucleotide-bd_a/b_plait_sf"/>
</dbReference>
<dbReference type="EMBL" id="BSYR01000022">
    <property type="protein sequence ID" value="GMI88190.1"/>
    <property type="molecule type" value="Genomic_DNA"/>
</dbReference>
<evidence type="ECO:0000313" key="9">
    <source>
        <dbReference type="EMBL" id="GMI88190.1"/>
    </source>
</evidence>
<dbReference type="PANTHER" id="PTHR48028:SF4">
    <property type="entry name" value="SC35-LIKE SPLICING FACTOR"/>
    <property type="match status" value="1"/>
</dbReference>
<comment type="caution">
    <text evidence="9">The sequence shown here is derived from an EMBL/GenBank/DDBJ whole genome shotgun (WGS) entry which is preliminary data.</text>
</comment>
<dbReference type="CDD" id="cd00590">
    <property type="entry name" value="RRM_SF"/>
    <property type="match status" value="1"/>
</dbReference>
<dbReference type="Pfam" id="PF00076">
    <property type="entry name" value="RRM_1"/>
    <property type="match status" value="1"/>
</dbReference>
<dbReference type="PANTHER" id="PTHR48028">
    <property type="entry name" value="GLYCINE-RICH RNA-BINDING PROTEIN RZ1A"/>
    <property type="match status" value="1"/>
</dbReference>
<organism evidence="9 10">
    <name type="scientific">Hibiscus trionum</name>
    <name type="common">Flower of an hour</name>
    <dbReference type="NCBI Taxonomy" id="183268"/>
    <lineage>
        <taxon>Eukaryota</taxon>
        <taxon>Viridiplantae</taxon>
        <taxon>Streptophyta</taxon>
        <taxon>Embryophyta</taxon>
        <taxon>Tracheophyta</taxon>
        <taxon>Spermatophyta</taxon>
        <taxon>Magnoliopsida</taxon>
        <taxon>eudicotyledons</taxon>
        <taxon>Gunneridae</taxon>
        <taxon>Pentapetalae</taxon>
        <taxon>rosids</taxon>
        <taxon>malvids</taxon>
        <taxon>Malvales</taxon>
        <taxon>Malvaceae</taxon>
        <taxon>Malvoideae</taxon>
        <taxon>Hibiscus</taxon>
    </lineage>
</organism>
<sequence>MERSNRSSWRNRSKWSYRRQGCSVFVENVSKRIHYNALRMAFQEYGRVEDTYIAYKNSKRRSKPTTFAFVRFNREMEAKEAVRKGNGRRMDGFIVKVVMAKPEVSRGTDQMKNQRHDTQNMVRRPVDFIHSALRDSRSFKDVLMETNRLRSARRDPEKVEENSSVEGHEKVLRVVVEEEVATSRNMEMETDIPTARISKEKLSWRRSSLVGKIKSMYNLDCVQDALRAEGLAAKLCPWYGLLTVIQCQTEEECLLLWRSRAEMLKTWFDDLELLEGFEGKRRIKTWVIMQDVPLQIWSEDFFLRVGELWGNVCEVDQDTINRNRFDEARVLLEVQTSAVVPDRLKILFNGNCHETRLRVEDYEEERRFLDGRSPFDVHEEVESPDDVHEEDHIAASLNVPIINSDRSQRTRLEFAENGMEHSMDDTRNWDIASDEPFRTGPVYQVGSEALFEVPVQSDKEDNRRNGPFIEVEQVSPWAEAVGSKSSPSVSNPSRLQEVSIGEVANIPCFISPHVQRANNTTQRKIMKTADAAKKKKEKKAAKSQKRGKSLNRKKKAKVVNLPERMESVENLEDVRRGDGSETEATIEVAHILGVEFDAPEEMVRARLEVIEQEEVRPN</sequence>
<keyword evidence="3 6" id="KW-0694">RNA-binding</keyword>
<dbReference type="Proteomes" id="UP001165190">
    <property type="component" value="Unassembled WGS sequence"/>
</dbReference>
<dbReference type="AlphaFoldDB" id="A0A9W7M7A8"/>
<dbReference type="GO" id="GO:0005634">
    <property type="term" value="C:nucleus"/>
    <property type="evidence" value="ECO:0007669"/>
    <property type="project" value="UniProtKB-SubCell"/>
</dbReference>
<dbReference type="GO" id="GO:0008380">
    <property type="term" value="P:RNA splicing"/>
    <property type="evidence" value="ECO:0007669"/>
    <property type="project" value="UniProtKB-KW"/>
</dbReference>
<dbReference type="SUPFAM" id="SSF54928">
    <property type="entry name" value="RNA-binding domain, RBD"/>
    <property type="match status" value="1"/>
</dbReference>
<evidence type="ECO:0000313" key="10">
    <source>
        <dbReference type="Proteomes" id="UP001165190"/>
    </source>
</evidence>
<keyword evidence="5" id="KW-0539">Nucleus</keyword>
<feature type="domain" description="RRM" evidence="8">
    <location>
        <begin position="22"/>
        <end position="102"/>
    </location>
</feature>
<dbReference type="PROSITE" id="PS50102">
    <property type="entry name" value="RRM"/>
    <property type="match status" value="1"/>
</dbReference>